<keyword evidence="4" id="KW-0479">Metal-binding</keyword>
<dbReference type="SUPFAM" id="SSF52343">
    <property type="entry name" value="Ferredoxin reductase-like, C-terminal NADP-linked domain"/>
    <property type="match status" value="1"/>
</dbReference>
<dbReference type="InterPro" id="IPR017927">
    <property type="entry name" value="FAD-bd_FR_type"/>
</dbReference>
<evidence type="ECO:0000313" key="11">
    <source>
        <dbReference type="Proteomes" id="UP001499942"/>
    </source>
</evidence>
<dbReference type="Gene3D" id="3.10.20.30">
    <property type="match status" value="1"/>
</dbReference>
<reference evidence="11" key="1">
    <citation type="journal article" date="2019" name="Int. J. Syst. Evol. Microbiol.">
        <title>The Global Catalogue of Microorganisms (GCM) 10K type strain sequencing project: providing services to taxonomists for standard genome sequencing and annotation.</title>
        <authorList>
            <consortium name="The Broad Institute Genomics Platform"/>
            <consortium name="The Broad Institute Genome Sequencing Center for Infectious Disease"/>
            <person name="Wu L."/>
            <person name="Ma J."/>
        </authorList>
    </citation>
    <scope>NUCLEOTIDE SEQUENCE [LARGE SCALE GENOMIC DNA]</scope>
    <source>
        <strain evidence="11">JCM 5062</strain>
    </source>
</reference>
<dbReference type="InterPro" id="IPR001041">
    <property type="entry name" value="2Fe-2S_ferredoxin-type"/>
</dbReference>
<evidence type="ECO:0000256" key="6">
    <source>
        <dbReference type="ARBA" id="ARBA00023004"/>
    </source>
</evidence>
<dbReference type="Gene3D" id="3.40.50.80">
    <property type="entry name" value="Nucleotide-binding domain of ferredoxin-NADP reductase (FNR) module"/>
    <property type="match status" value="1"/>
</dbReference>
<keyword evidence="5" id="KW-0560">Oxidoreductase</keyword>
<dbReference type="PRINTS" id="PR00409">
    <property type="entry name" value="PHDIOXRDTASE"/>
</dbReference>
<dbReference type="CDD" id="cd06185">
    <property type="entry name" value="PDR_like"/>
    <property type="match status" value="1"/>
</dbReference>
<evidence type="ECO:0000256" key="5">
    <source>
        <dbReference type="ARBA" id="ARBA00023002"/>
    </source>
</evidence>
<dbReference type="Proteomes" id="UP001499942">
    <property type="component" value="Unassembled WGS sequence"/>
</dbReference>
<protein>
    <submittedName>
        <fullName evidence="10">PDR/VanB family oxidoreductase</fullName>
    </submittedName>
</protein>
<gene>
    <name evidence="10" type="ORF">GCM10010393_22900</name>
</gene>
<evidence type="ECO:0000313" key="10">
    <source>
        <dbReference type="EMBL" id="GAA2490471.1"/>
    </source>
</evidence>
<evidence type="ECO:0000256" key="1">
    <source>
        <dbReference type="ARBA" id="ARBA00001974"/>
    </source>
</evidence>
<dbReference type="InterPro" id="IPR036010">
    <property type="entry name" value="2Fe-2S_ferredoxin-like_sf"/>
</dbReference>
<name>A0ABP5Z1D0_9ACTN</name>
<comment type="cofactor">
    <cofactor evidence="1">
        <name>FAD</name>
        <dbReference type="ChEBI" id="CHEBI:57692"/>
    </cofactor>
</comment>
<dbReference type="InterPro" id="IPR006058">
    <property type="entry name" value="2Fe2S_fd_BS"/>
</dbReference>
<dbReference type="InterPro" id="IPR050415">
    <property type="entry name" value="MRET"/>
</dbReference>
<sequence>MTNTSPQRTDAGLDLTLVRKEPLAEDVVLLSLAHPSGERLPAWSPGAHIDLILGPDLVRQYSLCGDPGDTSLLQAAVLREPASRGGSLHVHDTLAEGDTVRVRGPRNHFHLVDSPRYLFIAGGIGITPIQPMIAAAEQRGADWRLVYGGRSRATMAFAGQLAKDHPRRVELCPQDETGLLDLDGLLGSPAPGTLVYCCGPEPLLDAVERRCASWPEGTLHMERFTPEAREDDAPSTSFEVELSRSGITVTVPPDKSVLQTVEEAGVHILSSCREGTCGTCETTVLDGVVDHRDSLLTPAEQVRNDTMFICVSRAACPRLVLDL</sequence>
<feature type="domain" description="2Fe-2S ferredoxin-type" evidence="8">
    <location>
        <begin position="238"/>
        <end position="323"/>
    </location>
</feature>
<organism evidence="10 11">
    <name type="scientific">Streptomyces gobitricini</name>
    <dbReference type="NCBI Taxonomy" id="68211"/>
    <lineage>
        <taxon>Bacteria</taxon>
        <taxon>Bacillati</taxon>
        <taxon>Actinomycetota</taxon>
        <taxon>Actinomycetes</taxon>
        <taxon>Kitasatosporales</taxon>
        <taxon>Streptomycetaceae</taxon>
        <taxon>Streptomyces</taxon>
    </lineage>
</organism>
<dbReference type="RefSeq" id="WP_344359760.1">
    <property type="nucleotide sequence ID" value="NZ_BAAASR010000013.1"/>
</dbReference>
<dbReference type="SUPFAM" id="SSF63380">
    <property type="entry name" value="Riboflavin synthase domain-like"/>
    <property type="match status" value="1"/>
</dbReference>
<evidence type="ECO:0000259" key="9">
    <source>
        <dbReference type="PROSITE" id="PS51384"/>
    </source>
</evidence>
<dbReference type="Gene3D" id="2.40.30.10">
    <property type="entry name" value="Translation factors"/>
    <property type="match status" value="1"/>
</dbReference>
<dbReference type="SUPFAM" id="SSF54292">
    <property type="entry name" value="2Fe-2S ferredoxin-like"/>
    <property type="match status" value="1"/>
</dbReference>
<dbReference type="PROSITE" id="PS51384">
    <property type="entry name" value="FAD_FR"/>
    <property type="match status" value="1"/>
</dbReference>
<proteinExistence type="predicted"/>
<dbReference type="InterPro" id="IPR012675">
    <property type="entry name" value="Beta-grasp_dom_sf"/>
</dbReference>
<evidence type="ECO:0000256" key="4">
    <source>
        <dbReference type="ARBA" id="ARBA00022723"/>
    </source>
</evidence>
<dbReference type="PROSITE" id="PS51085">
    <property type="entry name" value="2FE2S_FER_2"/>
    <property type="match status" value="1"/>
</dbReference>
<evidence type="ECO:0000256" key="7">
    <source>
        <dbReference type="ARBA" id="ARBA00023014"/>
    </source>
</evidence>
<dbReference type="PROSITE" id="PS00197">
    <property type="entry name" value="2FE2S_FER_1"/>
    <property type="match status" value="1"/>
</dbReference>
<comment type="caution">
    <text evidence="10">The sequence shown here is derived from an EMBL/GenBank/DDBJ whole genome shotgun (WGS) entry which is preliminary data.</text>
</comment>
<keyword evidence="7" id="KW-0411">Iron-sulfur</keyword>
<accession>A0ABP5Z1D0</accession>
<evidence type="ECO:0000259" key="8">
    <source>
        <dbReference type="PROSITE" id="PS51085"/>
    </source>
</evidence>
<keyword evidence="2" id="KW-0285">Flavoprotein</keyword>
<keyword evidence="3" id="KW-0001">2Fe-2S</keyword>
<dbReference type="PANTHER" id="PTHR47354:SF1">
    <property type="entry name" value="CARNITINE MONOOXYGENASE REDUCTASE SUBUNIT"/>
    <property type="match status" value="1"/>
</dbReference>
<dbReference type="CDD" id="cd00207">
    <property type="entry name" value="fer2"/>
    <property type="match status" value="1"/>
</dbReference>
<keyword evidence="11" id="KW-1185">Reference proteome</keyword>
<evidence type="ECO:0000256" key="2">
    <source>
        <dbReference type="ARBA" id="ARBA00022630"/>
    </source>
</evidence>
<dbReference type="InterPro" id="IPR039261">
    <property type="entry name" value="FNR_nucleotide-bd"/>
</dbReference>
<feature type="domain" description="FAD-binding FR-type" evidence="9">
    <location>
        <begin position="10"/>
        <end position="112"/>
    </location>
</feature>
<dbReference type="InterPro" id="IPR017938">
    <property type="entry name" value="Riboflavin_synthase-like_b-brl"/>
</dbReference>
<dbReference type="EMBL" id="BAAASR010000013">
    <property type="protein sequence ID" value="GAA2490471.1"/>
    <property type="molecule type" value="Genomic_DNA"/>
</dbReference>
<dbReference type="Pfam" id="PF00111">
    <property type="entry name" value="Fer2"/>
    <property type="match status" value="1"/>
</dbReference>
<evidence type="ECO:0000256" key="3">
    <source>
        <dbReference type="ARBA" id="ARBA00022714"/>
    </source>
</evidence>
<dbReference type="PANTHER" id="PTHR47354">
    <property type="entry name" value="NADH OXIDOREDUCTASE HCR"/>
    <property type="match status" value="1"/>
</dbReference>
<keyword evidence="6" id="KW-0408">Iron</keyword>